<dbReference type="PROSITE" id="PS00866">
    <property type="entry name" value="CPSASE_1"/>
    <property type="match status" value="1"/>
</dbReference>
<dbReference type="FunFam" id="3.40.50.20:FF:000010">
    <property type="entry name" value="Propionyl-CoA carboxylase subunit alpha"/>
    <property type="match status" value="1"/>
</dbReference>
<keyword evidence="5" id="KW-0092">Biotin</keyword>
<dbReference type="SUPFAM" id="SSF52440">
    <property type="entry name" value="PreATP-grasp domain"/>
    <property type="match status" value="1"/>
</dbReference>
<dbReference type="PROSITE" id="PS50979">
    <property type="entry name" value="BC"/>
    <property type="match status" value="1"/>
</dbReference>
<sequence length="502" mass="56136">MFKKILIANRGEIAVRIIKACQEMGIPSVAVYSEVDRGSLHVQLADEAVCIGPPPAIDSYLDMDRIIQTACEAGAEAIHPGYGFLSENAEFARSCEKENIVFIGPNSKALALVGDKVRSRQTMEKAGVAIIPGMKRIAKDFAEFVSEAKKISYPVMIKASAGGGGKGMRVVYDPRELKSSLEAGRREAKSAFGDESVYLEKFMEEPRHVEFQVLADNYGNIVHLFERECSIQRRHQKIVEETPSQALDPELRARMGEIAKKVIQVSGYNNAGTVEFLLDKDKNFYFLEVNARLQVEHPVTEMTTGTDLVHQQILIASGEKLPFKQEEILQRGHSIECRIYAEDPHQDFLPSSGKVLFLKEPVGPGVRHDCGIYSGCEVPIFYDPILAKVIVWAENREIACRRMINALDDYVVLGIKTTIHFLKEVISHPQFKAGKTTTSFIKMYFDGRKGKKKTAKNLKLALIASAFDSLDKTHVRRAGETEEKEVFSPWLTLGKWRLGGRK</sequence>
<keyword evidence="4" id="KW-0460">Magnesium</keyword>
<dbReference type="InterPro" id="IPR004549">
    <property type="entry name" value="Acetyl_CoA_COase_biotin_COase"/>
</dbReference>
<dbReference type="InterPro" id="IPR011764">
    <property type="entry name" value="Biotin_carboxylation_dom"/>
</dbReference>
<dbReference type="GO" id="GO:0046872">
    <property type="term" value="F:metal ion binding"/>
    <property type="evidence" value="ECO:0007669"/>
    <property type="project" value="InterPro"/>
</dbReference>
<evidence type="ECO:0000256" key="2">
    <source>
        <dbReference type="ARBA" id="ARBA00022741"/>
    </source>
</evidence>
<evidence type="ECO:0000313" key="8">
    <source>
        <dbReference type="EMBL" id="KKN39856.1"/>
    </source>
</evidence>
<keyword evidence="3" id="KW-0067">ATP-binding</keyword>
<evidence type="ECO:0000256" key="3">
    <source>
        <dbReference type="ARBA" id="ARBA00022840"/>
    </source>
</evidence>
<keyword evidence="1" id="KW-0436">Ligase</keyword>
<dbReference type="PANTHER" id="PTHR18866:SF127">
    <property type="match status" value="1"/>
</dbReference>
<dbReference type="SUPFAM" id="SSF51246">
    <property type="entry name" value="Rudiment single hybrid motif"/>
    <property type="match status" value="1"/>
</dbReference>
<evidence type="ECO:0008006" key="9">
    <source>
        <dbReference type="Google" id="ProtNLM"/>
    </source>
</evidence>
<keyword evidence="2" id="KW-0547">Nucleotide-binding</keyword>
<comment type="caution">
    <text evidence="8">The sequence shown here is derived from an EMBL/GenBank/DDBJ whole genome shotgun (WGS) entry which is preliminary data.</text>
</comment>
<dbReference type="InterPro" id="IPR050856">
    <property type="entry name" value="Biotin_carboxylase_complex"/>
</dbReference>
<accession>A0A0F9SS69</accession>
<dbReference type="InterPro" id="IPR005481">
    <property type="entry name" value="BC-like_N"/>
</dbReference>
<dbReference type="InterPro" id="IPR005482">
    <property type="entry name" value="Biotin_COase_C"/>
</dbReference>
<dbReference type="SUPFAM" id="SSF56059">
    <property type="entry name" value="Glutathione synthetase ATP-binding domain-like"/>
    <property type="match status" value="1"/>
</dbReference>
<feature type="domain" description="Biotin carboxylation" evidence="7">
    <location>
        <begin position="1"/>
        <end position="446"/>
    </location>
</feature>
<dbReference type="PROSITE" id="PS00867">
    <property type="entry name" value="CPSASE_2"/>
    <property type="match status" value="1"/>
</dbReference>
<dbReference type="Pfam" id="PF02785">
    <property type="entry name" value="Biotin_carb_C"/>
    <property type="match status" value="1"/>
</dbReference>
<dbReference type="InterPro" id="IPR005479">
    <property type="entry name" value="CPAse_ATP-bd"/>
</dbReference>
<dbReference type="Pfam" id="PF00289">
    <property type="entry name" value="Biotin_carb_N"/>
    <property type="match status" value="1"/>
</dbReference>
<dbReference type="PANTHER" id="PTHR18866">
    <property type="entry name" value="CARBOXYLASE:PYRUVATE/ACETYL-COA/PROPIONYL-COA CARBOXYLASE"/>
    <property type="match status" value="1"/>
</dbReference>
<dbReference type="InterPro" id="IPR011761">
    <property type="entry name" value="ATP-grasp"/>
</dbReference>
<reference evidence="8" key="1">
    <citation type="journal article" date="2015" name="Nature">
        <title>Complex archaea that bridge the gap between prokaryotes and eukaryotes.</title>
        <authorList>
            <person name="Spang A."/>
            <person name="Saw J.H."/>
            <person name="Jorgensen S.L."/>
            <person name="Zaremba-Niedzwiedzka K."/>
            <person name="Martijn J."/>
            <person name="Lind A.E."/>
            <person name="van Eijk R."/>
            <person name="Schleper C."/>
            <person name="Guy L."/>
            <person name="Ettema T.J."/>
        </authorList>
    </citation>
    <scope>NUCLEOTIDE SEQUENCE</scope>
</reference>
<evidence type="ECO:0000259" key="6">
    <source>
        <dbReference type="PROSITE" id="PS50975"/>
    </source>
</evidence>
<name>A0A0F9SS69_9ZZZZ</name>
<dbReference type="FunFam" id="3.30.1490.20:FF:000003">
    <property type="entry name" value="acetyl-CoA carboxylase isoform X1"/>
    <property type="match status" value="1"/>
</dbReference>
<organism evidence="8">
    <name type="scientific">marine sediment metagenome</name>
    <dbReference type="NCBI Taxonomy" id="412755"/>
    <lineage>
        <taxon>unclassified sequences</taxon>
        <taxon>metagenomes</taxon>
        <taxon>ecological metagenomes</taxon>
    </lineage>
</organism>
<dbReference type="NCBIfam" id="NF006367">
    <property type="entry name" value="PRK08591.1"/>
    <property type="match status" value="1"/>
</dbReference>
<dbReference type="FunFam" id="3.30.470.20:FF:000028">
    <property type="entry name" value="Methylcrotonoyl-CoA carboxylase subunit alpha, mitochondrial"/>
    <property type="match status" value="1"/>
</dbReference>
<dbReference type="SMART" id="SM00878">
    <property type="entry name" value="Biotin_carb_C"/>
    <property type="match status" value="1"/>
</dbReference>
<evidence type="ECO:0000256" key="1">
    <source>
        <dbReference type="ARBA" id="ARBA00022598"/>
    </source>
</evidence>
<evidence type="ECO:0000256" key="5">
    <source>
        <dbReference type="ARBA" id="ARBA00023267"/>
    </source>
</evidence>
<proteinExistence type="predicted"/>
<dbReference type="Pfam" id="PF02786">
    <property type="entry name" value="CPSase_L_D2"/>
    <property type="match status" value="1"/>
</dbReference>
<dbReference type="EMBL" id="LAZR01001740">
    <property type="protein sequence ID" value="KKN39856.1"/>
    <property type="molecule type" value="Genomic_DNA"/>
</dbReference>
<dbReference type="InterPro" id="IPR011054">
    <property type="entry name" value="Rudment_hybrid_motif"/>
</dbReference>
<dbReference type="PROSITE" id="PS50975">
    <property type="entry name" value="ATP_GRASP"/>
    <property type="match status" value="1"/>
</dbReference>
<evidence type="ECO:0000259" key="7">
    <source>
        <dbReference type="PROSITE" id="PS50979"/>
    </source>
</evidence>
<feature type="domain" description="ATP-grasp" evidence="6">
    <location>
        <begin position="120"/>
        <end position="317"/>
    </location>
</feature>
<dbReference type="GO" id="GO:0016874">
    <property type="term" value="F:ligase activity"/>
    <property type="evidence" value="ECO:0007669"/>
    <property type="project" value="UniProtKB-KW"/>
</dbReference>
<dbReference type="AlphaFoldDB" id="A0A0F9SS69"/>
<evidence type="ECO:0000256" key="4">
    <source>
        <dbReference type="ARBA" id="ARBA00022842"/>
    </source>
</evidence>
<dbReference type="InterPro" id="IPR016185">
    <property type="entry name" value="PreATP-grasp_dom_sf"/>
</dbReference>
<dbReference type="NCBIfam" id="TIGR00514">
    <property type="entry name" value="accC"/>
    <property type="match status" value="1"/>
</dbReference>
<gene>
    <name evidence="8" type="ORF">LCGC14_0739150</name>
</gene>
<protein>
    <recommendedName>
        <fullName evidence="9">Acetyl-CoA carboxylase subunit A</fullName>
    </recommendedName>
</protein>
<dbReference type="Gene3D" id="3.30.470.20">
    <property type="entry name" value="ATP-grasp fold, B domain"/>
    <property type="match status" value="1"/>
</dbReference>
<dbReference type="GO" id="GO:0005524">
    <property type="term" value="F:ATP binding"/>
    <property type="evidence" value="ECO:0007669"/>
    <property type="project" value="UniProtKB-KW"/>
</dbReference>